<name>A0AAN6IY38_EXODE</name>
<comment type="caution">
    <text evidence="1">The sequence shown here is derived from an EMBL/GenBank/DDBJ whole genome shotgun (WGS) entry which is preliminary data.</text>
</comment>
<dbReference type="Proteomes" id="UP001161757">
    <property type="component" value="Unassembled WGS sequence"/>
</dbReference>
<dbReference type="EMBL" id="JAJGCB010000001">
    <property type="protein sequence ID" value="KAJ8995519.1"/>
    <property type="molecule type" value="Genomic_DNA"/>
</dbReference>
<accession>A0AAN6IY38</accession>
<organism evidence="1 2">
    <name type="scientific">Exophiala dermatitidis</name>
    <name type="common">Black yeast-like fungus</name>
    <name type="synonym">Wangiella dermatitidis</name>
    <dbReference type="NCBI Taxonomy" id="5970"/>
    <lineage>
        <taxon>Eukaryota</taxon>
        <taxon>Fungi</taxon>
        <taxon>Dikarya</taxon>
        <taxon>Ascomycota</taxon>
        <taxon>Pezizomycotina</taxon>
        <taxon>Eurotiomycetes</taxon>
        <taxon>Chaetothyriomycetidae</taxon>
        <taxon>Chaetothyriales</taxon>
        <taxon>Herpotrichiellaceae</taxon>
        <taxon>Exophiala</taxon>
    </lineage>
</organism>
<evidence type="ECO:0000313" key="1">
    <source>
        <dbReference type="EMBL" id="KAJ8995519.1"/>
    </source>
</evidence>
<gene>
    <name evidence="1" type="ORF">HRR80_000287</name>
</gene>
<reference evidence="1" key="1">
    <citation type="submission" date="2023-01" db="EMBL/GenBank/DDBJ databases">
        <title>Exophiala dermititidis isolated from Cystic Fibrosis Patient.</title>
        <authorList>
            <person name="Kurbessoian T."/>
            <person name="Crocker A."/>
            <person name="Murante D."/>
            <person name="Hogan D.A."/>
            <person name="Stajich J.E."/>
        </authorList>
    </citation>
    <scope>NUCLEOTIDE SEQUENCE</scope>
    <source>
        <strain evidence="1">Ex8</strain>
    </source>
</reference>
<sequence>MRSPGQFHDKGKKATGPALVFTPGSHCVPPSTVSAARETCAVMDEAEDVFLSLSNQADRPEVGEFVKQTWLRLSRVRAVGQGGILTPLGGLKLFGLVLPVDSGRRKEVKEDLTFECCLLFT</sequence>
<dbReference type="AlphaFoldDB" id="A0AAN6IY38"/>
<evidence type="ECO:0000313" key="2">
    <source>
        <dbReference type="Proteomes" id="UP001161757"/>
    </source>
</evidence>
<proteinExistence type="predicted"/>
<protein>
    <submittedName>
        <fullName evidence="1">Uncharacterized protein</fullName>
    </submittedName>
</protein>